<accession>A0A8R1TTW4</accession>
<organism evidence="1 2">
    <name type="scientific">Onchocerca volvulus</name>
    <dbReference type="NCBI Taxonomy" id="6282"/>
    <lineage>
        <taxon>Eukaryota</taxon>
        <taxon>Metazoa</taxon>
        <taxon>Ecdysozoa</taxon>
        <taxon>Nematoda</taxon>
        <taxon>Chromadorea</taxon>
        <taxon>Rhabditida</taxon>
        <taxon>Spirurina</taxon>
        <taxon>Spiruromorpha</taxon>
        <taxon>Filarioidea</taxon>
        <taxon>Onchocercidae</taxon>
        <taxon>Onchocerca</taxon>
    </lineage>
</organism>
<dbReference type="Proteomes" id="UP000024404">
    <property type="component" value="Unassembled WGS sequence"/>
</dbReference>
<proteinExistence type="predicted"/>
<dbReference type="EMBL" id="CMVM020000127">
    <property type="status" value="NOT_ANNOTATED_CDS"/>
    <property type="molecule type" value="Genomic_DNA"/>
</dbReference>
<protein>
    <recommendedName>
        <fullName evidence="3">Apple domain-containing protein</fullName>
    </recommendedName>
</protein>
<dbReference type="AlphaFoldDB" id="A0A8R1TTW4"/>
<sequence length="167" mass="19409">MLSFSSIRSMIAPSFLILIEIFFRIIEAYDRPNHFGNPCMLCKCFVEYTDRDMPIPFNPYAVAKDSYSSTEDQCLVTCFKDTRCKAVVYGLIGGRDVFTCEFYEKTTVNELIYTPNINIYLPKRKSDCKVHFDHIQTLTMSRPQEEIMKRKANYLALLEHQNPFAIG</sequence>
<dbReference type="EnsemblMetazoa" id="OVOC4153.1">
    <property type="protein sequence ID" value="OVOC4153.1"/>
    <property type="gene ID" value="WBGene00240962"/>
</dbReference>
<reference evidence="1" key="2">
    <citation type="submission" date="2022-06" db="UniProtKB">
        <authorList>
            <consortium name="EnsemblMetazoa"/>
        </authorList>
    </citation>
    <scope>IDENTIFICATION</scope>
</reference>
<evidence type="ECO:0000313" key="2">
    <source>
        <dbReference type="Proteomes" id="UP000024404"/>
    </source>
</evidence>
<name>A0A8R1TTW4_ONCVO</name>
<keyword evidence="2" id="KW-1185">Reference proteome</keyword>
<evidence type="ECO:0008006" key="3">
    <source>
        <dbReference type="Google" id="ProtNLM"/>
    </source>
</evidence>
<dbReference type="OMA" id="NHFGNPC"/>
<evidence type="ECO:0000313" key="1">
    <source>
        <dbReference type="EnsemblMetazoa" id="OVOC4153.1"/>
    </source>
</evidence>
<reference evidence="2" key="1">
    <citation type="submission" date="2013-10" db="EMBL/GenBank/DDBJ databases">
        <title>Genome sequencing of Onchocerca volvulus.</title>
        <authorList>
            <person name="Cotton J."/>
            <person name="Tsai J."/>
            <person name="Stanley E."/>
            <person name="Tracey A."/>
            <person name="Holroyd N."/>
            <person name="Lustigman S."/>
            <person name="Berriman M."/>
        </authorList>
    </citation>
    <scope>NUCLEOTIDE SEQUENCE</scope>
</reference>